<name>A0A9P6NS63_9BASI</name>
<evidence type="ECO:0000313" key="1">
    <source>
        <dbReference type="EMBL" id="KAG0148591.1"/>
    </source>
</evidence>
<reference evidence="1" key="1">
    <citation type="submission" date="2013-11" db="EMBL/GenBank/DDBJ databases">
        <title>Genome sequence of the fusiform rust pathogen reveals effectors for host alternation and coevolution with pine.</title>
        <authorList>
            <consortium name="DOE Joint Genome Institute"/>
            <person name="Smith K."/>
            <person name="Pendleton A."/>
            <person name="Kubisiak T."/>
            <person name="Anderson C."/>
            <person name="Salamov A."/>
            <person name="Aerts A."/>
            <person name="Riley R."/>
            <person name="Clum A."/>
            <person name="Lindquist E."/>
            <person name="Ence D."/>
            <person name="Campbell M."/>
            <person name="Kronenberg Z."/>
            <person name="Feau N."/>
            <person name="Dhillon B."/>
            <person name="Hamelin R."/>
            <person name="Burleigh J."/>
            <person name="Smith J."/>
            <person name="Yandell M."/>
            <person name="Nelson C."/>
            <person name="Grigoriev I."/>
            <person name="Davis J."/>
        </authorList>
    </citation>
    <scope>NUCLEOTIDE SEQUENCE</scope>
    <source>
        <strain evidence="1">G11</strain>
    </source>
</reference>
<dbReference type="AlphaFoldDB" id="A0A9P6NS63"/>
<accession>A0A9P6NS63</accession>
<keyword evidence="2" id="KW-1185">Reference proteome</keyword>
<evidence type="ECO:0000313" key="2">
    <source>
        <dbReference type="Proteomes" id="UP000886653"/>
    </source>
</evidence>
<comment type="caution">
    <text evidence="1">The sequence shown here is derived from an EMBL/GenBank/DDBJ whole genome shotgun (WGS) entry which is preliminary data.</text>
</comment>
<dbReference type="EMBL" id="MU167235">
    <property type="protein sequence ID" value="KAG0148591.1"/>
    <property type="molecule type" value="Genomic_DNA"/>
</dbReference>
<sequence length="107" mass="12151">MPQSNSEMEEMVEVAGEVYALNGSFFRLSFFSHRSYFSTHQFPHCPFLASMPRTLEESTFSFLVFPSSLSHPYQFVFNCSLQSHLPATTCSFANFVNSLTSSVHYAI</sequence>
<proteinExistence type="predicted"/>
<dbReference type="Proteomes" id="UP000886653">
    <property type="component" value="Unassembled WGS sequence"/>
</dbReference>
<protein>
    <submittedName>
        <fullName evidence="1">Uncharacterized protein</fullName>
    </submittedName>
</protein>
<gene>
    <name evidence="1" type="ORF">CROQUDRAFT_654676</name>
</gene>
<organism evidence="1 2">
    <name type="scientific">Cronartium quercuum f. sp. fusiforme G11</name>
    <dbReference type="NCBI Taxonomy" id="708437"/>
    <lineage>
        <taxon>Eukaryota</taxon>
        <taxon>Fungi</taxon>
        <taxon>Dikarya</taxon>
        <taxon>Basidiomycota</taxon>
        <taxon>Pucciniomycotina</taxon>
        <taxon>Pucciniomycetes</taxon>
        <taxon>Pucciniales</taxon>
        <taxon>Coleosporiaceae</taxon>
        <taxon>Cronartium</taxon>
    </lineage>
</organism>